<evidence type="ECO:0000313" key="1">
    <source>
        <dbReference type="EMBL" id="UYV65824.1"/>
    </source>
</evidence>
<accession>A0ABY6KAK1</accession>
<proteinExistence type="predicted"/>
<gene>
    <name evidence="1" type="ORF">LAZ67_3005568</name>
</gene>
<protein>
    <submittedName>
        <fullName evidence="1">Uncharacterized protein</fullName>
    </submittedName>
</protein>
<organism evidence="1 2">
    <name type="scientific">Cordylochernes scorpioides</name>
    <dbReference type="NCBI Taxonomy" id="51811"/>
    <lineage>
        <taxon>Eukaryota</taxon>
        <taxon>Metazoa</taxon>
        <taxon>Ecdysozoa</taxon>
        <taxon>Arthropoda</taxon>
        <taxon>Chelicerata</taxon>
        <taxon>Arachnida</taxon>
        <taxon>Pseudoscorpiones</taxon>
        <taxon>Cheliferoidea</taxon>
        <taxon>Chernetidae</taxon>
        <taxon>Cordylochernes</taxon>
    </lineage>
</organism>
<evidence type="ECO:0000313" key="2">
    <source>
        <dbReference type="Proteomes" id="UP001235939"/>
    </source>
</evidence>
<sequence length="84" mass="9590">MVKENIFIDQIHNLGSPVLRLPYIPRGGLSFKAIPKYGDCFKYTCKTLPGLYEVKLKEGIFVGPSILKNMKNTEFETRISPKEK</sequence>
<dbReference type="EMBL" id="CP092865">
    <property type="protein sequence ID" value="UYV65824.1"/>
    <property type="molecule type" value="Genomic_DNA"/>
</dbReference>
<reference evidence="1 2" key="1">
    <citation type="submission" date="2022-01" db="EMBL/GenBank/DDBJ databases">
        <title>A chromosomal length assembly of Cordylochernes scorpioides.</title>
        <authorList>
            <person name="Zeh D."/>
            <person name="Zeh J."/>
        </authorList>
    </citation>
    <scope>NUCLEOTIDE SEQUENCE [LARGE SCALE GENOMIC DNA]</scope>
    <source>
        <strain evidence="1">IN4F17</strain>
        <tissue evidence="1">Whole Body</tissue>
    </source>
</reference>
<keyword evidence="2" id="KW-1185">Reference proteome</keyword>
<dbReference type="Proteomes" id="UP001235939">
    <property type="component" value="Chromosome 03"/>
</dbReference>
<name>A0ABY6KAK1_9ARAC</name>